<dbReference type="HOGENOM" id="CLU_021572_1_0_9"/>
<accession>Q97K98</accession>
<dbReference type="EMBL" id="AE001437">
    <property type="protein sequence ID" value="AAK78997.1"/>
    <property type="molecule type" value="Genomic_DNA"/>
</dbReference>
<dbReference type="PANTHER" id="PTHR43409">
    <property type="entry name" value="ANAEROBIC MAGNESIUM-PROTOPORPHYRIN IX MONOMETHYL ESTER CYCLASE-RELATED"/>
    <property type="match status" value="1"/>
</dbReference>
<dbReference type="PIR" id="B97026">
    <property type="entry name" value="B97026"/>
</dbReference>
<gene>
    <name evidence="8" type="ordered locus">CA_C1021</name>
</gene>
<evidence type="ECO:0000256" key="2">
    <source>
        <dbReference type="ARBA" id="ARBA00022691"/>
    </source>
</evidence>
<evidence type="ECO:0000313" key="9">
    <source>
        <dbReference type="Proteomes" id="UP000000814"/>
    </source>
</evidence>
<dbReference type="InterPro" id="IPR006158">
    <property type="entry name" value="Cobalamin-bd"/>
</dbReference>
<dbReference type="GO" id="GO:0003824">
    <property type="term" value="F:catalytic activity"/>
    <property type="evidence" value="ECO:0007669"/>
    <property type="project" value="InterPro"/>
</dbReference>
<dbReference type="KEGG" id="cac:CA_C1021"/>
<keyword evidence="4" id="KW-0408">Iron</keyword>
<dbReference type="Pfam" id="PF02310">
    <property type="entry name" value="B12-binding"/>
    <property type="match status" value="1"/>
</dbReference>
<dbReference type="SFLD" id="SFLDG01082">
    <property type="entry name" value="B12-binding_domain_containing"/>
    <property type="match status" value="1"/>
</dbReference>
<dbReference type="SMR" id="Q97K98"/>
<evidence type="ECO:0000256" key="3">
    <source>
        <dbReference type="ARBA" id="ARBA00022723"/>
    </source>
</evidence>
<dbReference type="eggNOG" id="COG1032">
    <property type="taxonomic scope" value="Bacteria"/>
</dbReference>
<dbReference type="CDD" id="cd02068">
    <property type="entry name" value="radical_SAM_B12_BD"/>
    <property type="match status" value="1"/>
</dbReference>
<comment type="cofactor">
    <cofactor evidence="1">
        <name>[4Fe-4S] cluster</name>
        <dbReference type="ChEBI" id="CHEBI:49883"/>
    </cofactor>
</comment>
<dbReference type="Pfam" id="PF13311">
    <property type="entry name" value="DUF4080"/>
    <property type="match status" value="1"/>
</dbReference>
<evidence type="ECO:0000259" key="6">
    <source>
        <dbReference type="PROSITE" id="PS51332"/>
    </source>
</evidence>
<dbReference type="InterPro" id="IPR034466">
    <property type="entry name" value="Methyltransferase_Class_B"/>
</dbReference>
<dbReference type="InterPro" id="IPR058240">
    <property type="entry name" value="rSAM_sf"/>
</dbReference>
<dbReference type="CDD" id="cd01335">
    <property type="entry name" value="Radical_SAM"/>
    <property type="match status" value="1"/>
</dbReference>
<reference evidence="8 9" key="1">
    <citation type="journal article" date="2001" name="J. Bacteriol.">
        <title>Genome sequence and comparative analysis of the solvent-producing bacterium Clostridium acetobutylicum.</title>
        <authorList>
            <person name="Nolling J."/>
            <person name="Breton G."/>
            <person name="Omelchenko M.V."/>
            <person name="Makarova K.S."/>
            <person name="Zeng Q."/>
            <person name="Gibson R."/>
            <person name="Lee H.M."/>
            <person name="Dubois J."/>
            <person name="Qiu D."/>
            <person name="Hitti J."/>
            <person name="Wolf Y.I."/>
            <person name="Tatusov R.L."/>
            <person name="Sabathe F."/>
            <person name="Doucette-Stamm L."/>
            <person name="Soucaille P."/>
            <person name="Daly M.J."/>
            <person name="Bennett G.N."/>
            <person name="Koonin E.V."/>
            <person name="Smith D.R."/>
        </authorList>
    </citation>
    <scope>NUCLEOTIDE SEQUENCE [LARGE SCALE GENOMIC DNA]</scope>
    <source>
        <strain evidence="9">ATCC 824 / DSM 792 / JCM 1419 / LMG 5710 / VKM B-1787</strain>
    </source>
</reference>
<keyword evidence="5" id="KW-0411">Iron-sulfur</keyword>
<dbReference type="GO" id="GO:0031419">
    <property type="term" value="F:cobalamin binding"/>
    <property type="evidence" value="ECO:0007669"/>
    <property type="project" value="InterPro"/>
</dbReference>
<dbReference type="GO" id="GO:0051539">
    <property type="term" value="F:4 iron, 4 sulfur cluster binding"/>
    <property type="evidence" value="ECO:0007669"/>
    <property type="project" value="UniProtKB-KW"/>
</dbReference>
<dbReference type="GeneID" id="44997535"/>
<dbReference type="Proteomes" id="UP000000814">
    <property type="component" value="Chromosome"/>
</dbReference>
<feature type="domain" description="Radical SAM core" evidence="7">
    <location>
        <begin position="173"/>
        <end position="398"/>
    </location>
</feature>
<proteinExistence type="predicted"/>
<name>Q97K98_CLOAB</name>
<dbReference type="Gene3D" id="3.80.30.20">
    <property type="entry name" value="tm_1862 like domain"/>
    <property type="match status" value="1"/>
</dbReference>
<evidence type="ECO:0000256" key="1">
    <source>
        <dbReference type="ARBA" id="ARBA00001966"/>
    </source>
</evidence>
<keyword evidence="2" id="KW-0949">S-adenosyl-L-methionine</keyword>
<evidence type="ECO:0000256" key="4">
    <source>
        <dbReference type="ARBA" id="ARBA00023004"/>
    </source>
</evidence>
<dbReference type="Pfam" id="PF04055">
    <property type="entry name" value="Radical_SAM"/>
    <property type="match status" value="1"/>
</dbReference>
<dbReference type="InterPro" id="IPR025288">
    <property type="entry name" value="DUF4080"/>
</dbReference>
<dbReference type="PATRIC" id="fig|272562.8.peg.1229"/>
<dbReference type="GO" id="GO:0005829">
    <property type="term" value="C:cytosol"/>
    <property type="evidence" value="ECO:0007669"/>
    <property type="project" value="TreeGrafter"/>
</dbReference>
<dbReference type="RefSeq" id="WP_010964339.1">
    <property type="nucleotide sequence ID" value="NC_003030.1"/>
</dbReference>
<evidence type="ECO:0000256" key="5">
    <source>
        <dbReference type="ARBA" id="ARBA00023014"/>
    </source>
</evidence>
<dbReference type="SFLD" id="SFLDG01123">
    <property type="entry name" value="methyltransferase_(Class_B)"/>
    <property type="match status" value="1"/>
</dbReference>
<keyword evidence="9" id="KW-1185">Reference proteome</keyword>
<dbReference type="SUPFAM" id="SSF102114">
    <property type="entry name" value="Radical SAM enzymes"/>
    <property type="match status" value="1"/>
</dbReference>
<dbReference type="SFLD" id="SFLDS00029">
    <property type="entry name" value="Radical_SAM"/>
    <property type="match status" value="1"/>
</dbReference>
<dbReference type="InterPro" id="IPR051198">
    <property type="entry name" value="BchE-like"/>
</dbReference>
<protein>
    <submittedName>
        <fullName evidence="8">Predicted Fe-S oxidoreductases</fullName>
    </submittedName>
</protein>
<dbReference type="PROSITE" id="PS51918">
    <property type="entry name" value="RADICAL_SAM"/>
    <property type="match status" value="1"/>
</dbReference>
<dbReference type="PANTHER" id="PTHR43409:SF16">
    <property type="entry name" value="SLR0320 PROTEIN"/>
    <property type="match status" value="1"/>
</dbReference>
<keyword evidence="3" id="KW-0479">Metal-binding</keyword>
<evidence type="ECO:0000313" key="8">
    <source>
        <dbReference type="EMBL" id="AAK78997.1"/>
    </source>
</evidence>
<dbReference type="STRING" id="272562.CA_C1021"/>
<dbReference type="InterPro" id="IPR007197">
    <property type="entry name" value="rSAM"/>
</dbReference>
<dbReference type="InterPro" id="IPR006638">
    <property type="entry name" value="Elp3/MiaA/NifB-like_rSAM"/>
</dbReference>
<dbReference type="GO" id="GO:0046872">
    <property type="term" value="F:metal ion binding"/>
    <property type="evidence" value="ECO:0007669"/>
    <property type="project" value="UniProtKB-KW"/>
</dbReference>
<dbReference type="PROSITE" id="PS51332">
    <property type="entry name" value="B12_BINDING"/>
    <property type="match status" value="1"/>
</dbReference>
<dbReference type="AlphaFoldDB" id="Q97K98"/>
<sequence>MKKVLLTAINSQFIHSNLAVRYLKAYAKELDLQIKIREFSINDRLERIFEEIMYEKPDIVGFSCYIWNGEYVDKLSNLIKRVDENIQIFYGGPEVSFDCREVLLNSSADFLIEGEGEESFKEFLKWKLENGFDRKDLKIKGVYSKCQNQILYGGQREALDMNLLEFPYNEEDDLSNKIIYYEASRGCPFNCKYCLSSTIRGVRFLNPDRVKRELKFLADKKVKIVKFVDRTFNANPKFAMEIWKYLMELDTETVFHFEITADIVTEDEIELLKNAPKGRFQFEVGVQSTNNEVLKNVNRYIEFKDIKEIVMKLEEGKNINQHLDLIVGLPGEDFNSFKNSFNDVYSIGPEKLQIGFLKLLKGSSMREEAEKWGMSYSPYHPYEILRTKDISFEEISILKRVDSVVDKYYNTGKFDHIVEFLISDFETPFDFYYKLSEYFYHKGYFNRSISASEYYKVFLDFNKEILKKENDVLEEIVKFEYLKFNKKSWLPPFLTRLNVKEEEQAIKEKLKEENKFDKKLHLEKFSIDIDRYITKKEIVYKEMYHIFN</sequence>
<dbReference type="InterPro" id="IPR023404">
    <property type="entry name" value="rSAM_horseshoe"/>
</dbReference>
<dbReference type="SMART" id="SM00729">
    <property type="entry name" value="Elp3"/>
    <property type="match status" value="1"/>
</dbReference>
<feature type="domain" description="B12-binding" evidence="6">
    <location>
        <begin position="2"/>
        <end position="134"/>
    </location>
</feature>
<dbReference type="Gene3D" id="3.40.50.280">
    <property type="entry name" value="Cobalamin-binding domain"/>
    <property type="match status" value="1"/>
</dbReference>
<evidence type="ECO:0000259" key="7">
    <source>
        <dbReference type="PROSITE" id="PS51918"/>
    </source>
</evidence>
<dbReference type="OrthoDB" id="9801424at2"/>
<organism evidence="8 9">
    <name type="scientific">Clostridium acetobutylicum (strain ATCC 824 / DSM 792 / JCM 1419 / IAM 19013 / LMG 5710 / NBRC 13948 / NRRL B-527 / VKM B-1787 / 2291 / W)</name>
    <dbReference type="NCBI Taxonomy" id="272562"/>
    <lineage>
        <taxon>Bacteria</taxon>
        <taxon>Bacillati</taxon>
        <taxon>Bacillota</taxon>
        <taxon>Clostridia</taxon>
        <taxon>Eubacteriales</taxon>
        <taxon>Clostridiaceae</taxon>
        <taxon>Clostridium</taxon>
    </lineage>
</organism>